<dbReference type="AlphaFoldDB" id="X1T500"/>
<protein>
    <submittedName>
        <fullName evidence="1">Uncharacterized protein</fullName>
    </submittedName>
</protein>
<comment type="caution">
    <text evidence="1">The sequence shown here is derived from an EMBL/GenBank/DDBJ whole genome shotgun (WGS) entry which is preliminary data.</text>
</comment>
<proteinExistence type="predicted"/>
<organism evidence="1">
    <name type="scientific">marine sediment metagenome</name>
    <dbReference type="NCBI Taxonomy" id="412755"/>
    <lineage>
        <taxon>unclassified sequences</taxon>
        <taxon>metagenomes</taxon>
        <taxon>ecological metagenomes</taxon>
    </lineage>
</organism>
<reference evidence="1" key="1">
    <citation type="journal article" date="2014" name="Front. Microbiol.">
        <title>High frequency of phylogenetically diverse reductive dehalogenase-homologous genes in deep subseafloor sedimentary metagenomes.</title>
        <authorList>
            <person name="Kawai M."/>
            <person name="Futagami T."/>
            <person name="Toyoda A."/>
            <person name="Takaki Y."/>
            <person name="Nishi S."/>
            <person name="Hori S."/>
            <person name="Arai W."/>
            <person name="Tsubouchi T."/>
            <person name="Morono Y."/>
            <person name="Uchiyama I."/>
            <person name="Ito T."/>
            <person name="Fujiyama A."/>
            <person name="Inagaki F."/>
            <person name="Takami H."/>
        </authorList>
    </citation>
    <scope>NUCLEOTIDE SEQUENCE</scope>
    <source>
        <strain evidence="1">Expedition CK06-06</strain>
    </source>
</reference>
<feature type="non-terminal residue" evidence="1">
    <location>
        <position position="194"/>
    </location>
</feature>
<name>X1T500_9ZZZZ</name>
<sequence>MSMSAPQTTRYRPEEILVCKSADVCGNAEWQVDAWRRIPPNFMVFNYFATEQTENARVRVTADAEPNIYDEHADACLPLSATQIAGIFAHRLMMIRIANLTAGDMEDYQFRYRYLVDSWTVAEKIRRKMLKEDGDFSPEELRLDKKFNLRENIAAGRLPYEFPMSTTERLKQETIIRIVEVARHIDAIAAGSVA</sequence>
<dbReference type="EMBL" id="BARW01015920">
    <property type="protein sequence ID" value="GAJ00398.1"/>
    <property type="molecule type" value="Genomic_DNA"/>
</dbReference>
<gene>
    <name evidence="1" type="ORF">S12H4_27841</name>
</gene>
<accession>X1T500</accession>
<evidence type="ECO:0000313" key="1">
    <source>
        <dbReference type="EMBL" id="GAJ00398.1"/>
    </source>
</evidence>